<dbReference type="Pfam" id="PF00501">
    <property type="entry name" value="AMP-binding"/>
    <property type="match status" value="1"/>
</dbReference>
<dbReference type="InterPro" id="IPR020845">
    <property type="entry name" value="AMP-binding_CS"/>
</dbReference>
<dbReference type="InterPro" id="IPR042099">
    <property type="entry name" value="ANL_N_sf"/>
</dbReference>
<gene>
    <name evidence="3" type="ORF">EDD34_0863</name>
</gene>
<dbReference type="InterPro" id="IPR045851">
    <property type="entry name" value="AMP-bd_C_sf"/>
</dbReference>
<accession>A0A3N4YP70</accession>
<protein>
    <submittedName>
        <fullName evidence="3">Acyl-CoA synthetase (AMP-forming)/AMP-acid ligase II</fullName>
    </submittedName>
</protein>
<dbReference type="InterPro" id="IPR050237">
    <property type="entry name" value="ATP-dep_AMP-bd_enzyme"/>
</dbReference>
<dbReference type="InterPro" id="IPR000873">
    <property type="entry name" value="AMP-dep_synth/lig_dom"/>
</dbReference>
<evidence type="ECO:0000313" key="4">
    <source>
        <dbReference type="Proteomes" id="UP000280501"/>
    </source>
</evidence>
<dbReference type="SUPFAM" id="SSF56801">
    <property type="entry name" value="Acetyl-CoA synthetase-like"/>
    <property type="match status" value="1"/>
</dbReference>
<evidence type="ECO:0000256" key="1">
    <source>
        <dbReference type="SAM" id="MobiDB-lite"/>
    </source>
</evidence>
<dbReference type="PANTHER" id="PTHR43767:SF1">
    <property type="entry name" value="NONRIBOSOMAL PEPTIDE SYNTHASE PES1 (EUROFUNG)-RELATED"/>
    <property type="match status" value="1"/>
</dbReference>
<dbReference type="Gene3D" id="3.40.50.12780">
    <property type="entry name" value="N-terminal domain of ligase-like"/>
    <property type="match status" value="1"/>
</dbReference>
<keyword evidence="4" id="KW-1185">Reference proteome</keyword>
<feature type="region of interest" description="Disordered" evidence="1">
    <location>
        <begin position="308"/>
        <end position="328"/>
    </location>
</feature>
<dbReference type="Gene3D" id="3.30.300.30">
    <property type="match status" value="1"/>
</dbReference>
<dbReference type="CDD" id="cd04433">
    <property type="entry name" value="AFD_class_I"/>
    <property type="match status" value="1"/>
</dbReference>
<dbReference type="Proteomes" id="UP000280501">
    <property type="component" value="Unassembled WGS sequence"/>
</dbReference>
<dbReference type="EMBL" id="RKQZ01000001">
    <property type="protein sequence ID" value="RPF20280.1"/>
    <property type="molecule type" value="Genomic_DNA"/>
</dbReference>
<evidence type="ECO:0000259" key="2">
    <source>
        <dbReference type="Pfam" id="PF00501"/>
    </source>
</evidence>
<dbReference type="AlphaFoldDB" id="A0A3N4YP70"/>
<dbReference type="GO" id="GO:0016878">
    <property type="term" value="F:acid-thiol ligase activity"/>
    <property type="evidence" value="ECO:0007669"/>
    <property type="project" value="UniProtKB-ARBA"/>
</dbReference>
<evidence type="ECO:0000313" key="3">
    <source>
        <dbReference type="EMBL" id="RPF20280.1"/>
    </source>
</evidence>
<dbReference type="OrthoDB" id="5240965at2"/>
<reference evidence="3 4" key="1">
    <citation type="submission" date="2018-11" db="EMBL/GenBank/DDBJ databases">
        <title>Sequencing the genomes of 1000 actinobacteria strains.</title>
        <authorList>
            <person name="Klenk H.-P."/>
        </authorList>
    </citation>
    <scope>NUCLEOTIDE SEQUENCE [LARGE SCALE GENOMIC DNA]</scope>
    <source>
        <strain evidence="3 4">DSM 15700</strain>
    </source>
</reference>
<dbReference type="RefSeq" id="WP_123813466.1">
    <property type="nucleotide sequence ID" value="NZ_RKQZ01000001.1"/>
</dbReference>
<feature type="domain" description="AMP-dependent synthetase/ligase" evidence="2">
    <location>
        <begin position="48"/>
        <end position="432"/>
    </location>
</feature>
<proteinExistence type="predicted"/>
<sequence>MSNGQTFVDDLLVSVADGAIDRDGVALRWFGDGYPGARGDGRGSRVREEVTFTELVVRVERTAAELRALGVRPGERVLFSIRPRPEGVILCLAVIHAGGSIVFVDPGSTPELFEARLAAADPRWAASEALLYAVSSGPLARVARARGLLLPEYARLPVRHLYSGRWLPGVPRGALRVARLGGAGPADRATSVRDSVAPQDREALVVFTSGTTSDPRAVVHTTASLGGMLGLFAQLGELRPGQRAHTDQMFLGLPAILAGGTWEIPARTPAADPAAFARGVAGADSSFAVPADVTALLDVVEEGRRGGVRLGPSAKGSGGSRGPAGSVEGPRVMAVGAAPVTPALMERAVRVLPETRWVCVYGATEMLPAAVVDGADKAAAGVPPGGAVTGALATGDLIGDPLRGVTARIDAPDDDGVGELVISGPSLMAGYLADLDAGRAPAAEHRTGDLARVDDAGRLTLVGRTRDMIIRGTVNIYPGLFEPRVRALPGVAEALMVGVPMDDGNERVVLVLVADRGQVGGVNLMEDTALVRAVEPRLPGILDHGALPDLVAEASHVPLAGRSRKPDRAAVAAAAAPLVRKSACG</sequence>
<dbReference type="PROSITE" id="PS00455">
    <property type="entry name" value="AMP_BINDING"/>
    <property type="match status" value="1"/>
</dbReference>
<name>A0A3N4YP70_9MICO</name>
<organism evidence="3 4">
    <name type="scientific">Myceligenerans xiligouense</name>
    <dbReference type="NCBI Taxonomy" id="253184"/>
    <lineage>
        <taxon>Bacteria</taxon>
        <taxon>Bacillati</taxon>
        <taxon>Actinomycetota</taxon>
        <taxon>Actinomycetes</taxon>
        <taxon>Micrococcales</taxon>
        <taxon>Promicromonosporaceae</taxon>
        <taxon>Myceligenerans</taxon>
    </lineage>
</organism>
<comment type="caution">
    <text evidence="3">The sequence shown here is derived from an EMBL/GenBank/DDBJ whole genome shotgun (WGS) entry which is preliminary data.</text>
</comment>
<dbReference type="PANTHER" id="PTHR43767">
    <property type="entry name" value="LONG-CHAIN-FATTY-ACID--COA LIGASE"/>
    <property type="match status" value="1"/>
</dbReference>
<keyword evidence="3" id="KW-0436">Ligase</keyword>